<accession>A0ACD3ZJT8</accession>
<keyword evidence="2" id="KW-1185">Reference proteome</keyword>
<name>A0ACD3ZJT8_FUSSC</name>
<protein>
    <submittedName>
        <fullName evidence="1">Uncharacterized protein</fullName>
    </submittedName>
</protein>
<sequence length="360" mass="39124">MVVVQPPCTTMSPPPNTPTPRRFLLAKRGATQSSQTPTGPPRFQSTPRFGSSSVPRPTQSRTIVDIEDVEEVDDLGEESPSNADDEGLETRKHVPLNDSIEVEDDDVTASRDGSVSINISEDDEEEMSRRSIERESPELLNLPHDTSPLEEREPKRRRVSISPMPESSPLGEHHYLNGDNLQDAEEREHTPTQSSVESLQDTIPTHDEARAPQQPTFRPPPRFKPAEVDPTVEGLPAAFSPQRRGAKYVAGGLAAGLQGWLSEVKGWEGTVPSAAAAVSVVKVVVEEVRPGRRMYLVTGRASDDGAAPARRFLLAGEGRLTGLGQRAAVTVGNVVEVGQPVWDVELDGQVWTVACDWGVS</sequence>
<evidence type="ECO:0000313" key="2">
    <source>
        <dbReference type="Proteomes" id="UP000830768"/>
    </source>
</evidence>
<evidence type="ECO:0000313" key="1">
    <source>
        <dbReference type="EMBL" id="UPL01555.1"/>
    </source>
</evidence>
<organism evidence="1 2">
    <name type="scientific">Fusarium solani subsp. cucurbitae</name>
    <name type="common">Neocosmosporum cucurbitae</name>
    <dbReference type="NCBI Taxonomy" id="2747967"/>
    <lineage>
        <taxon>Eukaryota</taxon>
        <taxon>Fungi</taxon>
        <taxon>Dikarya</taxon>
        <taxon>Ascomycota</taxon>
        <taxon>Pezizomycotina</taxon>
        <taxon>Sordariomycetes</taxon>
        <taxon>Hypocreomycetidae</taxon>
        <taxon>Hypocreales</taxon>
        <taxon>Nectriaceae</taxon>
        <taxon>Fusarium</taxon>
        <taxon>Fusarium solani species complex</taxon>
    </lineage>
</organism>
<gene>
    <name evidence="1" type="ORF">LCI18_012489</name>
</gene>
<reference evidence="1" key="1">
    <citation type="submission" date="2021-11" db="EMBL/GenBank/DDBJ databases">
        <title>Fusarium solani-melongenae Genome sequencing and assembly.</title>
        <authorList>
            <person name="Xie S."/>
            <person name="Huang L."/>
            <person name="Zhang X."/>
        </authorList>
    </citation>
    <scope>NUCLEOTIDE SEQUENCE</scope>
    <source>
        <strain evidence="1">CRI 24-3</strain>
    </source>
</reference>
<dbReference type="EMBL" id="CP090038">
    <property type="protein sequence ID" value="UPL01555.1"/>
    <property type="molecule type" value="Genomic_DNA"/>
</dbReference>
<dbReference type="Proteomes" id="UP000830768">
    <property type="component" value="Chromosome 10"/>
</dbReference>
<proteinExistence type="predicted"/>